<evidence type="ECO:0000313" key="3">
    <source>
        <dbReference type="Proteomes" id="UP000053342"/>
    </source>
</evidence>
<dbReference type="AlphaFoldDB" id="A0A0D2C3G5"/>
<organism evidence="2 3">
    <name type="scientific">Exophiala oligosperma</name>
    <dbReference type="NCBI Taxonomy" id="215243"/>
    <lineage>
        <taxon>Eukaryota</taxon>
        <taxon>Fungi</taxon>
        <taxon>Dikarya</taxon>
        <taxon>Ascomycota</taxon>
        <taxon>Pezizomycotina</taxon>
        <taxon>Eurotiomycetes</taxon>
        <taxon>Chaetothyriomycetidae</taxon>
        <taxon>Chaetothyriales</taxon>
        <taxon>Herpotrichiellaceae</taxon>
        <taxon>Exophiala</taxon>
    </lineage>
</organism>
<dbReference type="STRING" id="215243.A0A0D2C3G5"/>
<dbReference type="OrthoDB" id="4158087at2759"/>
<proteinExistence type="predicted"/>
<sequence length="522" mass="57971">MAEEAVLFPTQSMFMVDRGWQRSRKKKNTSDSHSVLGYGSERTGVPDVTITIAREHPSQWPTSTGFKGVRGTTQGQELTAGAQFMQYEPPISSPGQAIGRRRRTATRPRNVVQRRTGLALPAPNTASTRMSMCSAMLKQSISGSASPLYSFIDPEVSDFQEFISYYPTRLASALLPISKYASVSSNAIKEIWLPAAINDEVFLHVILLSSAMHYISTMNCQDVGDSKVLLKVIFDRLNRRLQTGNYSDTTIGAVSCLALCDNSEGNHTQWAMHAAGMSEMIRNRGGIASIPPEKRLKLYRGEVIGAVDTLSMPRLPRPPRSTESLYKAIKMTFPLDATLLSALVESDLTPNMFDLLIDLSLFAQTLNYAAKTGVIIDSTAYEEDITCMQYDLLTFDMTGATIVDSACRLAALAFGKSIMQETPFARTASMEISRQLQNILTTLRTECTRSDLLFWVQVMGALVSSQTDEKDWFRAHLRAFVGQRVDLVTWTNAKVLLEALFWVDCLFDVQGERLWLEVFGPA</sequence>
<evidence type="ECO:0000313" key="2">
    <source>
        <dbReference type="EMBL" id="KIW44322.1"/>
    </source>
</evidence>
<dbReference type="Proteomes" id="UP000053342">
    <property type="component" value="Unassembled WGS sequence"/>
</dbReference>
<dbReference type="Pfam" id="PF11951">
    <property type="entry name" value="Fungal_trans_2"/>
    <property type="match status" value="1"/>
</dbReference>
<dbReference type="GeneID" id="27357412"/>
<protein>
    <recommendedName>
        <fullName evidence="4">Transcription factor domain-containing protein</fullName>
    </recommendedName>
</protein>
<dbReference type="VEuPathDB" id="FungiDB:PV06_05338"/>
<dbReference type="HOGENOM" id="CLU_035146_0_0_1"/>
<evidence type="ECO:0008006" key="4">
    <source>
        <dbReference type="Google" id="ProtNLM"/>
    </source>
</evidence>
<feature type="region of interest" description="Disordered" evidence="1">
    <location>
        <begin position="89"/>
        <end position="110"/>
    </location>
</feature>
<feature type="region of interest" description="Disordered" evidence="1">
    <location>
        <begin position="20"/>
        <end position="40"/>
    </location>
</feature>
<gene>
    <name evidence="2" type="ORF">PV06_05338</name>
</gene>
<reference evidence="2 3" key="1">
    <citation type="submission" date="2015-01" db="EMBL/GenBank/DDBJ databases">
        <title>The Genome Sequence of Exophiala oligosperma CBS72588.</title>
        <authorList>
            <consortium name="The Broad Institute Genomics Platform"/>
            <person name="Cuomo C."/>
            <person name="de Hoog S."/>
            <person name="Gorbushina A."/>
            <person name="Stielow B."/>
            <person name="Teixiera M."/>
            <person name="Abouelleil A."/>
            <person name="Chapman S.B."/>
            <person name="Priest M."/>
            <person name="Young S.K."/>
            <person name="Wortman J."/>
            <person name="Nusbaum C."/>
            <person name="Birren B."/>
        </authorList>
    </citation>
    <scope>NUCLEOTIDE SEQUENCE [LARGE SCALE GENOMIC DNA]</scope>
    <source>
        <strain evidence="2 3">CBS 72588</strain>
    </source>
</reference>
<evidence type="ECO:0000256" key="1">
    <source>
        <dbReference type="SAM" id="MobiDB-lite"/>
    </source>
</evidence>
<accession>A0A0D2C3G5</accession>
<dbReference type="RefSeq" id="XP_016264538.1">
    <property type="nucleotide sequence ID" value="XM_016406332.1"/>
</dbReference>
<name>A0A0D2C3G5_9EURO</name>
<dbReference type="EMBL" id="KN847335">
    <property type="protein sequence ID" value="KIW44322.1"/>
    <property type="molecule type" value="Genomic_DNA"/>
</dbReference>
<dbReference type="InterPro" id="IPR021858">
    <property type="entry name" value="Fun_TF"/>
</dbReference>
<keyword evidence="3" id="KW-1185">Reference proteome</keyword>
<dbReference type="PANTHER" id="PTHR37540">
    <property type="entry name" value="TRANSCRIPTION FACTOR (ACR-2), PUTATIVE-RELATED-RELATED"/>
    <property type="match status" value="1"/>
</dbReference>
<dbReference type="PANTHER" id="PTHR37540:SF5">
    <property type="entry name" value="TRANSCRIPTION FACTOR DOMAIN-CONTAINING PROTEIN"/>
    <property type="match status" value="1"/>
</dbReference>